<dbReference type="InterPro" id="IPR037518">
    <property type="entry name" value="MPN"/>
</dbReference>
<dbReference type="PANTHER" id="PTHR10540:SF8">
    <property type="entry name" value="COP9 SIGNALOSOME COMPLEX SUBUNIT 6"/>
    <property type="match status" value="1"/>
</dbReference>
<dbReference type="Proteomes" id="UP001295684">
    <property type="component" value="Unassembled WGS sequence"/>
</dbReference>
<dbReference type="GO" id="GO:0008237">
    <property type="term" value="F:metallopeptidase activity"/>
    <property type="evidence" value="ECO:0007669"/>
    <property type="project" value="InterPro"/>
</dbReference>
<evidence type="ECO:0000256" key="1">
    <source>
        <dbReference type="ARBA" id="ARBA00010893"/>
    </source>
</evidence>
<dbReference type="InterPro" id="IPR000555">
    <property type="entry name" value="JAMM/MPN+_dom"/>
</dbReference>
<dbReference type="Gene3D" id="3.40.140.10">
    <property type="entry name" value="Cytidine Deaminase, domain 2"/>
    <property type="match status" value="1"/>
</dbReference>
<comment type="similarity">
    <text evidence="1">Belongs to the peptidase M67A family. CSN6 subfamily.</text>
</comment>
<keyword evidence="4" id="KW-1185">Reference proteome</keyword>
<dbReference type="PANTHER" id="PTHR10540">
    <property type="entry name" value="EUKARYOTIC TRANSLATION INITIATION FACTOR 3 SUBUNIT F-RELATED"/>
    <property type="match status" value="1"/>
</dbReference>
<name>A0AAD1XQI1_EUPCR</name>
<evidence type="ECO:0000313" key="4">
    <source>
        <dbReference type="Proteomes" id="UP001295684"/>
    </source>
</evidence>
<dbReference type="Pfam" id="PF13012">
    <property type="entry name" value="MitMem_reg"/>
    <property type="match status" value="1"/>
</dbReference>
<dbReference type="SMART" id="SM00232">
    <property type="entry name" value="JAB_MPN"/>
    <property type="match status" value="1"/>
</dbReference>
<gene>
    <name evidence="3" type="ORF">ECRASSUSDP1_LOCUS18424</name>
</gene>
<reference evidence="3" key="1">
    <citation type="submission" date="2023-07" db="EMBL/GenBank/DDBJ databases">
        <authorList>
            <consortium name="AG Swart"/>
            <person name="Singh M."/>
            <person name="Singh A."/>
            <person name="Seah K."/>
            <person name="Emmerich C."/>
        </authorList>
    </citation>
    <scope>NUCLEOTIDE SEQUENCE</scope>
    <source>
        <strain evidence="3">DP1</strain>
    </source>
</reference>
<dbReference type="EMBL" id="CAMPGE010018644">
    <property type="protein sequence ID" value="CAI2377043.1"/>
    <property type="molecule type" value="Genomic_DNA"/>
</dbReference>
<protein>
    <recommendedName>
        <fullName evidence="2">MPN domain-containing protein</fullName>
    </recommendedName>
</protein>
<feature type="domain" description="MPN" evidence="2">
    <location>
        <begin position="8"/>
        <end position="144"/>
    </location>
</feature>
<proteinExistence type="inferred from homology"/>
<dbReference type="AlphaFoldDB" id="A0AAD1XQI1"/>
<accession>A0AAD1XQI1</accession>
<dbReference type="GO" id="GO:0008180">
    <property type="term" value="C:COP9 signalosome"/>
    <property type="evidence" value="ECO:0007669"/>
    <property type="project" value="TreeGrafter"/>
</dbReference>
<dbReference type="InterPro" id="IPR024969">
    <property type="entry name" value="EIF3F/CSN6-like_C"/>
</dbReference>
<dbReference type="Pfam" id="PF01398">
    <property type="entry name" value="JAB"/>
    <property type="match status" value="1"/>
</dbReference>
<dbReference type="PROSITE" id="PS50249">
    <property type="entry name" value="MPN"/>
    <property type="match status" value="1"/>
</dbReference>
<organism evidence="3 4">
    <name type="scientific">Euplotes crassus</name>
    <dbReference type="NCBI Taxonomy" id="5936"/>
    <lineage>
        <taxon>Eukaryota</taxon>
        <taxon>Sar</taxon>
        <taxon>Alveolata</taxon>
        <taxon>Ciliophora</taxon>
        <taxon>Intramacronucleata</taxon>
        <taxon>Spirotrichea</taxon>
        <taxon>Hypotrichia</taxon>
        <taxon>Euplotida</taxon>
        <taxon>Euplotidae</taxon>
        <taxon>Moneuplotes</taxon>
    </lineage>
</organism>
<evidence type="ECO:0000259" key="2">
    <source>
        <dbReference type="PROSITE" id="PS50249"/>
    </source>
</evidence>
<evidence type="ECO:0000313" key="3">
    <source>
        <dbReference type="EMBL" id="CAI2377043.1"/>
    </source>
</evidence>
<sequence length="291" mass="33834">MSTSGITITLSPLVIMNITDHYTRMRYIKESLEAKVFGVLLGKQEGKNIRVLHSFETKFDEEQMAIDKPYTNRRLTSYTKLFDDFEFLGWYTTCTSESEEDSSELEQSVYKQFEVFRENPLFLKMNVSLERRLEEEKKGHSKKDMSLSIFEKNDTKKLVKCDYMVEPTETERIALDDAKKDISSAKDKSQLSVNLTTTLNSIKLLRKSVMSLIQMIQNMPEIKKNHEIMRQITSICNRLPLVSDKNEYSGELFTEYSDILLINQLGVLNKAVEQVQEFNGHKTLKSIEEIF</sequence>
<comment type="caution">
    <text evidence="3">The sequence shown here is derived from an EMBL/GenBank/DDBJ whole genome shotgun (WGS) entry which is preliminary data.</text>
</comment>